<dbReference type="GO" id="GO:0004527">
    <property type="term" value="F:exonuclease activity"/>
    <property type="evidence" value="ECO:0007669"/>
    <property type="project" value="UniProtKB-KW"/>
</dbReference>
<accession>A0A8S5S5I9</accession>
<dbReference type="EMBL" id="BK032533">
    <property type="protein sequence ID" value="DAF46209.1"/>
    <property type="molecule type" value="Genomic_DNA"/>
</dbReference>
<name>A0A8S5S5I9_9CAUD</name>
<organism evidence="1">
    <name type="scientific">Caudovirales sp. ctaix4</name>
    <dbReference type="NCBI Taxonomy" id="2827635"/>
    <lineage>
        <taxon>Viruses</taxon>
        <taxon>Duplodnaviria</taxon>
        <taxon>Heunggongvirae</taxon>
        <taxon>Uroviricota</taxon>
        <taxon>Caudoviricetes</taxon>
    </lineage>
</organism>
<sequence>MKRAKDKNKYMINRTMYKDIKRYDHQQMESFLGDIYKSGYQDGQDEITIVSLQDVKDALHGTKGIGPKTWPLIEERLNALFEDKEAKKDEQ</sequence>
<protein>
    <submittedName>
        <fullName evidence="1">5'-3' exonuclease</fullName>
    </submittedName>
</protein>
<keyword evidence="1" id="KW-0269">Exonuclease</keyword>
<proteinExistence type="predicted"/>
<evidence type="ECO:0000313" key="1">
    <source>
        <dbReference type="EMBL" id="DAF46209.1"/>
    </source>
</evidence>
<keyword evidence="1" id="KW-0540">Nuclease</keyword>
<keyword evidence="1" id="KW-0378">Hydrolase</keyword>
<reference evidence="1" key="1">
    <citation type="journal article" date="2021" name="Proc. Natl. Acad. Sci. U.S.A.">
        <title>A Catalog of Tens of Thousands of Viruses from Human Metagenomes Reveals Hidden Associations with Chronic Diseases.</title>
        <authorList>
            <person name="Tisza M.J."/>
            <person name="Buck C.B."/>
        </authorList>
    </citation>
    <scope>NUCLEOTIDE SEQUENCE</scope>
    <source>
        <strain evidence="1">Ctaix4</strain>
    </source>
</reference>